<feature type="transmembrane region" description="Helical" evidence="5">
    <location>
        <begin position="179"/>
        <end position="201"/>
    </location>
</feature>
<feature type="transmembrane region" description="Helical" evidence="5">
    <location>
        <begin position="255"/>
        <end position="273"/>
    </location>
</feature>
<dbReference type="InterPro" id="IPR020846">
    <property type="entry name" value="MFS_dom"/>
</dbReference>
<evidence type="ECO:0000256" key="5">
    <source>
        <dbReference type="SAM" id="Phobius"/>
    </source>
</evidence>
<evidence type="ECO:0000259" key="6">
    <source>
        <dbReference type="PROSITE" id="PS50850"/>
    </source>
</evidence>
<gene>
    <name evidence="7" type="ORF">AADG42_11350</name>
</gene>
<dbReference type="EMBL" id="CP154795">
    <property type="protein sequence ID" value="XAN07875.1"/>
    <property type="molecule type" value="Genomic_DNA"/>
</dbReference>
<feature type="domain" description="Major facilitator superfamily (MFS) profile" evidence="6">
    <location>
        <begin position="21"/>
        <end position="398"/>
    </location>
</feature>
<dbReference type="PANTHER" id="PTHR23531:SF1">
    <property type="entry name" value="QUINOLENE RESISTANCE PROTEIN NORA"/>
    <property type="match status" value="1"/>
</dbReference>
<evidence type="ECO:0000256" key="1">
    <source>
        <dbReference type="ARBA" id="ARBA00004651"/>
    </source>
</evidence>
<reference evidence="7 8" key="1">
    <citation type="submission" date="2024-04" db="EMBL/GenBank/DDBJ databases">
        <title>Isolation of an actinomycete strain from pig manure.</title>
        <authorList>
            <person name="Gong T."/>
            <person name="Yu Z."/>
            <person name="An M."/>
            <person name="Wei C."/>
            <person name="Yang W."/>
            <person name="Liu L."/>
        </authorList>
    </citation>
    <scope>NUCLEOTIDE SEQUENCE [LARGE SCALE GENOMIC DNA]</scope>
    <source>
        <strain evidence="7 8">ZF39</strain>
    </source>
</reference>
<evidence type="ECO:0000313" key="8">
    <source>
        <dbReference type="Proteomes" id="UP001442841"/>
    </source>
</evidence>
<keyword evidence="4 5" id="KW-0472">Membrane</keyword>
<dbReference type="Pfam" id="PF07690">
    <property type="entry name" value="MFS_1"/>
    <property type="match status" value="1"/>
</dbReference>
<dbReference type="Gene3D" id="1.20.1250.20">
    <property type="entry name" value="MFS general substrate transporter like domains"/>
    <property type="match status" value="2"/>
</dbReference>
<feature type="transmembrane region" description="Helical" evidence="5">
    <location>
        <begin position="117"/>
        <end position="138"/>
    </location>
</feature>
<dbReference type="PANTHER" id="PTHR23531">
    <property type="entry name" value="QUINOLENE RESISTANCE PROTEIN NORA"/>
    <property type="match status" value="1"/>
</dbReference>
<feature type="transmembrane region" description="Helical" evidence="5">
    <location>
        <begin position="376"/>
        <end position="393"/>
    </location>
</feature>
<accession>A0ABZ3FQ98</accession>
<dbReference type="InterPro" id="IPR036259">
    <property type="entry name" value="MFS_trans_sf"/>
</dbReference>
<proteinExistence type="predicted"/>
<evidence type="ECO:0000256" key="3">
    <source>
        <dbReference type="ARBA" id="ARBA00022989"/>
    </source>
</evidence>
<evidence type="ECO:0000256" key="2">
    <source>
        <dbReference type="ARBA" id="ARBA00022692"/>
    </source>
</evidence>
<feature type="transmembrane region" description="Helical" evidence="5">
    <location>
        <begin position="285"/>
        <end position="303"/>
    </location>
</feature>
<feature type="transmembrane region" description="Helical" evidence="5">
    <location>
        <begin position="150"/>
        <end position="173"/>
    </location>
</feature>
<protein>
    <submittedName>
        <fullName evidence="7">MFS transporter</fullName>
    </submittedName>
</protein>
<feature type="transmembrane region" description="Helical" evidence="5">
    <location>
        <begin position="222"/>
        <end position="243"/>
    </location>
</feature>
<dbReference type="RefSeq" id="WP_425309334.1">
    <property type="nucleotide sequence ID" value="NZ_CP154795.1"/>
</dbReference>
<keyword evidence="2 5" id="KW-0812">Transmembrane</keyword>
<dbReference type="InterPro" id="IPR052714">
    <property type="entry name" value="MFS_Exporter"/>
</dbReference>
<evidence type="ECO:0000256" key="4">
    <source>
        <dbReference type="ARBA" id="ARBA00023136"/>
    </source>
</evidence>
<dbReference type="InterPro" id="IPR011701">
    <property type="entry name" value="MFS"/>
</dbReference>
<feature type="transmembrane region" description="Helical" evidence="5">
    <location>
        <begin position="21"/>
        <end position="40"/>
    </location>
</feature>
<feature type="transmembrane region" description="Helical" evidence="5">
    <location>
        <begin position="309"/>
        <end position="327"/>
    </location>
</feature>
<name>A0ABZ3FQ98_9ACTN</name>
<evidence type="ECO:0000313" key="7">
    <source>
        <dbReference type="EMBL" id="XAN07875.1"/>
    </source>
</evidence>
<dbReference type="PROSITE" id="PS50850">
    <property type="entry name" value="MFS"/>
    <property type="match status" value="1"/>
</dbReference>
<dbReference type="SUPFAM" id="SSF103473">
    <property type="entry name" value="MFS general substrate transporter"/>
    <property type="match status" value="1"/>
</dbReference>
<feature type="transmembrane region" description="Helical" evidence="5">
    <location>
        <begin position="348"/>
        <end position="370"/>
    </location>
</feature>
<organism evidence="7 8">
    <name type="scientific">Ammonicoccus fulvus</name>
    <dbReference type="NCBI Taxonomy" id="3138240"/>
    <lineage>
        <taxon>Bacteria</taxon>
        <taxon>Bacillati</taxon>
        <taxon>Actinomycetota</taxon>
        <taxon>Actinomycetes</taxon>
        <taxon>Propionibacteriales</taxon>
        <taxon>Propionibacteriaceae</taxon>
        <taxon>Ammonicoccus</taxon>
    </lineage>
</organism>
<dbReference type="CDD" id="cd17489">
    <property type="entry name" value="MFS_YfcJ_like"/>
    <property type="match status" value="1"/>
</dbReference>
<sequence>MTKRNSTSTASGRPASLWTPTFVMLAIALLGVGFTFYLLVPTMAGYAVAKYGASATEAGLASSSFFFGAVAARALAGRALVRFGTRSVVLGSVVWLLVSCASYLLPVGLAGLIVLRIIHGVGFGFAATALVSAAMAMIPPTRRAEGSGWFLMGMTLATGFAPFVALVLVNSSVGQTGVFWLSLGCAALAVGCVAAVARSLPGRPANPPPTVRGLGGLIDRKAVPIGLVIGACAFAYALVLAYLNLHAGQRNLIEAAGLYFLVYAIVIMVSRPVAGMLQDRYNDDVVTIPLLLTFAVGLVITAVATHPVALLVGAALVGLGYGTMLSGGQAMAVHKVGHARTGLGVSTYWLVVDLATGVGPIVLGALIVPLGYQNTFIAAAVLPIGALVFYLLVARRVRPAEPESI</sequence>
<comment type="subcellular location">
    <subcellularLocation>
        <location evidence="1">Cell membrane</location>
        <topology evidence="1">Multi-pass membrane protein</topology>
    </subcellularLocation>
</comment>
<dbReference type="Proteomes" id="UP001442841">
    <property type="component" value="Chromosome"/>
</dbReference>
<keyword evidence="8" id="KW-1185">Reference proteome</keyword>
<feature type="transmembrane region" description="Helical" evidence="5">
    <location>
        <begin position="88"/>
        <end position="105"/>
    </location>
</feature>
<keyword evidence="3 5" id="KW-1133">Transmembrane helix</keyword>